<name>A0A6I4TYI8_9SPHN</name>
<accession>A0A6I4TYI8</accession>
<comment type="caution">
    <text evidence="1">The sequence shown here is derived from an EMBL/GenBank/DDBJ whole genome shotgun (WGS) entry which is preliminary data.</text>
</comment>
<gene>
    <name evidence="1" type="ORF">GRI97_10565</name>
</gene>
<keyword evidence="2" id="KW-1185">Reference proteome</keyword>
<dbReference type="AlphaFoldDB" id="A0A6I4TYI8"/>
<organism evidence="1 2">
    <name type="scientific">Croceibacterium xixiisoli</name>
    <dbReference type="NCBI Taxonomy" id="1476466"/>
    <lineage>
        <taxon>Bacteria</taxon>
        <taxon>Pseudomonadati</taxon>
        <taxon>Pseudomonadota</taxon>
        <taxon>Alphaproteobacteria</taxon>
        <taxon>Sphingomonadales</taxon>
        <taxon>Erythrobacteraceae</taxon>
        <taxon>Croceibacterium</taxon>
    </lineage>
</organism>
<dbReference type="Proteomes" id="UP000469430">
    <property type="component" value="Unassembled WGS sequence"/>
</dbReference>
<dbReference type="EMBL" id="WTYJ01000002">
    <property type="protein sequence ID" value="MXO99433.1"/>
    <property type="molecule type" value="Genomic_DNA"/>
</dbReference>
<protein>
    <submittedName>
        <fullName evidence="1">Uncharacterized protein</fullName>
    </submittedName>
</protein>
<sequence>MPTYTTILFSSGDAMAVSTDNAFSGPFLTNGATTQFPFGFTAPGAAEVAVVTYDAAGQRADVAAADYTVVLNGGTGFATGGSVQFATAPVAGLRLYVLLSPAFTQDIAFENGSGWLAEPVNEAHDRGALRDQALARDLARAPKGQPGATVPDIGAIADGQALALVDGLIQGVANDPASAENAAARSTRFAGLSDTARQRAETARAEALDAAAIAQGAAAGSLAQGIYPSLAEGIASVGVGASFYVPDGNGDNVLWRNEGGTAVRGGHVAPGVESLRAQIASFASRRFIGRQDVPAAGDADVPAITTLYAAARPRPGVIIGLEYRGGTSGGAIAPLVATENPADGQQLTQLRRAAPCPALAGAHETVLFAAIGQPPLRYAAGDYLGFACQAGSIRCTGNTLEDSGPDNGGRWQAAGDTTSLSREHYINDDSRLEIRLLVDEGDGIEAVTAREADATAFLRDGHNGFLPIFLGHGGFRGQSAPARNQASPRQLEQFWRIPVANFSRHGIQTPELEGAEFAGRAIDAAIAALTAGKRVILYIQEIHHQLDQNAGLSAEGALASLQQLCAVLRQGVIAGAGASAAQGLAIGVLNLPQPHGAGSYTPARGHAVNMLLDAALANGTAEFDFIVNLAALPELTQAPPPEGNIWYMVDRLHRTTAGERLVAERIRQDTAQWLETAVTARMAALVHRAEGTAAEVDIARDTALTAIGLETAEQIAAVEDAAVTSIATARNWADSEGLEPGGPGTFSAMEWAKAAESAFNTLFDLSGYYEDTAHICLDINGNIASFQRFSDGEQFGNSPVTGSGSIAVVFDPSSAKTIVDISSSSGLVSRSYNDEYWEDTRIISIDATGAVLSFDNPSPSCSDHNSSLIDRDGYPKSHLIGGQFIREFPRIRDQLMLDAANFTLHIAFVGDSYTEMRSWLRNQAQAWKTELGDGGPGWCGVGDPAGSPANINGNVDETLLNVAAYGAANIVGTWMGAEHSPDCCSATSSTAGSGFSFSYSGHNTIKSAEAFWLGGLGVSRYRWNGGAWTTLNLSGLGGQKGALTGIPTGAWTLDWEVVSGNCTFHGVNFLTGLKGIVIHDLAVSGSSLTNHWAATVRASPATWRAN</sequence>
<evidence type="ECO:0000313" key="1">
    <source>
        <dbReference type="EMBL" id="MXO99433.1"/>
    </source>
</evidence>
<evidence type="ECO:0000313" key="2">
    <source>
        <dbReference type="Proteomes" id="UP000469430"/>
    </source>
</evidence>
<dbReference type="OrthoDB" id="7586295at2"/>
<proteinExistence type="predicted"/>
<reference evidence="1 2" key="1">
    <citation type="submission" date="2019-12" db="EMBL/GenBank/DDBJ databases">
        <title>Genomic-based taxomic classification of the family Erythrobacteraceae.</title>
        <authorList>
            <person name="Xu L."/>
        </authorList>
    </citation>
    <scope>NUCLEOTIDE SEQUENCE [LARGE SCALE GENOMIC DNA]</scope>
    <source>
        <strain evidence="1 2">S36</strain>
    </source>
</reference>
<dbReference type="RefSeq" id="WP_161391155.1">
    <property type="nucleotide sequence ID" value="NZ_JBHSCP010000001.1"/>
</dbReference>